<evidence type="ECO:0000256" key="8">
    <source>
        <dbReference type="SAM" id="Phobius"/>
    </source>
</evidence>
<keyword evidence="8" id="KW-0472">Membrane</keyword>
<dbReference type="Pfam" id="PF05048">
    <property type="entry name" value="NosD"/>
    <property type="match status" value="1"/>
</dbReference>
<reference evidence="10 11" key="1">
    <citation type="submission" date="2024-04" db="EMBL/GenBank/DDBJ databases">
        <title>Luteolibacter sp. isolated from soil.</title>
        <authorList>
            <person name="An J."/>
        </authorList>
    </citation>
    <scope>NUCLEOTIDE SEQUENCE [LARGE SCALE GENOMIC DNA]</scope>
    <source>
        <strain evidence="10 11">Y139</strain>
    </source>
</reference>
<dbReference type="InterPro" id="IPR012334">
    <property type="entry name" value="Pectin_lyas_fold"/>
</dbReference>
<organism evidence="10 11">
    <name type="scientific">Luteolibacter soli</name>
    <dbReference type="NCBI Taxonomy" id="3135280"/>
    <lineage>
        <taxon>Bacteria</taxon>
        <taxon>Pseudomonadati</taxon>
        <taxon>Verrucomicrobiota</taxon>
        <taxon>Verrucomicrobiia</taxon>
        <taxon>Verrucomicrobiales</taxon>
        <taxon>Verrucomicrobiaceae</taxon>
        <taxon>Luteolibacter</taxon>
    </lineage>
</organism>
<keyword evidence="8" id="KW-1133">Transmembrane helix</keyword>
<proteinExistence type="predicted"/>
<comment type="caution">
    <text evidence="10">The sequence shown here is derived from an EMBL/GenBank/DDBJ whole genome shotgun (WGS) entry which is preliminary data.</text>
</comment>
<feature type="binding site" evidence="7">
    <location>
        <position position="89"/>
    </location>
    <ligand>
        <name>ATP</name>
        <dbReference type="ChEBI" id="CHEBI:30616"/>
    </ligand>
</feature>
<evidence type="ECO:0000256" key="1">
    <source>
        <dbReference type="ARBA" id="ARBA00022679"/>
    </source>
</evidence>
<feature type="transmembrane region" description="Helical" evidence="8">
    <location>
        <begin position="364"/>
        <end position="384"/>
    </location>
</feature>
<keyword evidence="3" id="KW-0418">Kinase</keyword>
<evidence type="ECO:0000259" key="9">
    <source>
        <dbReference type="PROSITE" id="PS50011"/>
    </source>
</evidence>
<dbReference type="InterPro" id="IPR006626">
    <property type="entry name" value="PbH1"/>
</dbReference>
<dbReference type="EMBL" id="JBBUKT010000011">
    <property type="protein sequence ID" value="MEK7953472.1"/>
    <property type="molecule type" value="Genomic_DNA"/>
</dbReference>
<keyword evidence="8" id="KW-0812">Transmembrane</keyword>
<dbReference type="PROSITE" id="PS50011">
    <property type="entry name" value="PROTEIN_KINASE_DOM"/>
    <property type="match status" value="1"/>
</dbReference>
<dbReference type="InterPro" id="IPR008271">
    <property type="entry name" value="Ser/Thr_kinase_AS"/>
</dbReference>
<dbReference type="PANTHER" id="PTHR43289:SF6">
    <property type="entry name" value="SERINE_THREONINE-PROTEIN KINASE NEKL-3"/>
    <property type="match status" value="1"/>
</dbReference>
<protein>
    <submittedName>
        <fullName evidence="10">Pectinesterase family protein</fullName>
    </submittedName>
</protein>
<evidence type="ECO:0000256" key="2">
    <source>
        <dbReference type="ARBA" id="ARBA00022741"/>
    </source>
</evidence>
<dbReference type="RefSeq" id="WP_341407236.1">
    <property type="nucleotide sequence ID" value="NZ_JBBUKT010000011.1"/>
</dbReference>
<dbReference type="InterPro" id="IPR017441">
    <property type="entry name" value="Protein_kinase_ATP_BS"/>
</dbReference>
<keyword evidence="4" id="KW-0378">Hydrolase</keyword>
<feature type="domain" description="Protein kinase" evidence="9">
    <location>
        <begin position="60"/>
        <end position="318"/>
    </location>
</feature>
<sequence length="801" mass="87059">MNPTNSCPECGKPLPAGSEVCPACLMAQAIASRTLDEDRAPREIPPPPAPEEIAEKFPQFEILECLGRGGMGVVYKARQKSLNRLVAIKILAPERERDARFAKEAEMLAKLSHPHIVTIHDFGETGGLYYLVMEFINGVNLRDLLRDGKMAPEQALAIIPPICEALQFAHDHGIVHRDIKPENILLDRDGRVKIADFGIATLAGDAAERAGTPHYMAPEQNGGAQAIDHRADIYALGVVLYEMLTGERPTTFPVAPSRRVQIDVRLDEVVLRALEAEPERRFQTVGDFNTVLGQVTREVTAAPQPRPSRLEFLKSQLLHSAPAILLIAAWLTSGLEKGAVLILSILVVAVLILHWVIPSMRKRGTVMALSLLAGIGAYAAIFAFKSRPSPETAPPAVSVDGLGEFATLKEALNAAPDNAVIHLAEGTYLERVTIRKPVTLIGSGREKTRIVVQGPYLAKNGLDRGDYEKPEIPPEQAMLPAIKIETQGIVNIQGISLSMRGTPPPEGGLVETSLISAERCELNLWNCALVGSVGNGIEAKDAHLRMTACLVAAAWNTGIVLGDSCQADILDCTVRNCYYAGISIRPRSRAVTVAECIIESSAWHGIRYDDCSPKLTKNLIQKNARCGIYASGDTAGEITSNVIVRNEISGISCWNESTDKIERNLFMDNKRVSLSLCGKVSPQVTGNIFSTSERGIAQSLLNEDRISAKSYGSPMVQRNVFWNTRQPWREGANAVPLPEGNHIEDPRLGNDHALPVDSPLPALGIGPEARSPNVTFPIQPEEIAIIPDGDTRDSNAWKRPK</sequence>
<name>A0ABU9B0D8_9BACT</name>
<evidence type="ECO:0000313" key="11">
    <source>
        <dbReference type="Proteomes" id="UP001371305"/>
    </source>
</evidence>
<keyword evidence="11" id="KW-1185">Reference proteome</keyword>
<evidence type="ECO:0000256" key="3">
    <source>
        <dbReference type="ARBA" id="ARBA00022777"/>
    </source>
</evidence>
<dbReference type="SUPFAM" id="SSF51126">
    <property type="entry name" value="Pectin lyase-like"/>
    <property type="match status" value="1"/>
</dbReference>
<accession>A0ABU9B0D8</accession>
<keyword evidence="1" id="KW-0808">Transferase</keyword>
<dbReference type="PROSITE" id="PS00108">
    <property type="entry name" value="PROTEIN_KINASE_ST"/>
    <property type="match status" value="1"/>
</dbReference>
<dbReference type="PROSITE" id="PS00107">
    <property type="entry name" value="PROTEIN_KINASE_ATP"/>
    <property type="match status" value="1"/>
</dbReference>
<dbReference type="Pfam" id="PF00069">
    <property type="entry name" value="Pkinase"/>
    <property type="match status" value="1"/>
</dbReference>
<dbReference type="InterPro" id="IPR011050">
    <property type="entry name" value="Pectin_lyase_fold/virulence"/>
</dbReference>
<feature type="transmembrane region" description="Helical" evidence="8">
    <location>
        <begin position="339"/>
        <end position="357"/>
    </location>
</feature>
<dbReference type="InterPro" id="IPR007742">
    <property type="entry name" value="NosD_dom"/>
</dbReference>
<dbReference type="SMART" id="SM00220">
    <property type="entry name" value="S_TKc"/>
    <property type="match status" value="1"/>
</dbReference>
<evidence type="ECO:0000256" key="5">
    <source>
        <dbReference type="ARBA" id="ARBA00022840"/>
    </source>
</evidence>
<evidence type="ECO:0000256" key="7">
    <source>
        <dbReference type="PROSITE-ProRule" id="PRU10141"/>
    </source>
</evidence>
<evidence type="ECO:0000313" key="10">
    <source>
        <dbReference type="EMBL" id="MEK7953472.1"/>
    </source>
</evidence>
<dbReference type="PANTHER" id="PTHR43289">
    <property type="entry name" value="MITOGEN-ACTIVATED PROTEIN KINASE KINASE KINASE 20-RELATED"/>
    <property type="match status" value="1"/>
</dbReference>
<dbReference type="InterPro" id="IPR000070">
    <property type="entry name" value="Pectinesterase_cat"/>
</dbReference>
<dbReference type="Gene3D" id="2.160.20.10">
    <property type="entry name" value="Single-stranded right-handed beta-helix, Pectin lyase-like"/>
    <property type="match status" value="2"/>
</dbReference>
<keyword evidence="6" id="KW-0063">Aspartyl esterase</keyword>
<dbReference type="SMART" id="SM00710">
    <property type="entry name" value="PbH1"/>
    <property type="match status" value="3"/>
</dbReference>
<dbReference type="Pfam" id="PF01095">
    <property type="entry name" value="Pectinesterase"/>
    <property type="match status" value="1"/>
</dbReference>
<dbReference type="InterPro" id="IPR011009">
    <property type="entry name" value="Kinase-like_dom_sf"/>
</dbReference>
<keyword evidence="2 7" id="KW-0547">Nucleotide-binding</keyword>
<evidence type="ECO:0000256" key="6">
    <source>
        <dbReference type="ARBA" id="ARBA00023085"/>
    </source>
</evidence>
<dbReference type="CDD" id="cd14014">
    <property type="entry name" value="STKc_PknB_like"/>
    <property type="match status" value="1"/>
</dbReference>
<dbReference type="InterPro" id="IPR000719">
    <property type="entry name" value="Prot_kinase_dom"/>
</dbReference>
<evidence type="ECO:0000256" key="4">
    <source>
        <dbReference type="ARBA" id="ARBA00022801"/>
    </source>
</evidence>
<keyword evidence="5 7" id="KW-0067">ATP-binding</keyword>
<dbReference type="SUPFAM" id="SSF56112">
    <property type="entry name" value="Protein kinase-like (PK-like)"/>
    <property type="match status" value="1"/>
</dbReference>
<dbReference type="Gene3D" id="1.10.510.10">
    <property type="entry name" value="Transferase(Phosphotransferase) domain 1"/>
    <property type="match status" value="1"/>
</dbReference>
<dbReference type="Proteomes" id="UP001371305">
    <property type="component" value="Unassembled WGS sequence"/>
</dbReference>
<gene>
    <name evidence="10" type="ORF">WKV53_23360</name>
</gene>